<feature type="binding site" description="in other chain" evidence="13 17">
    <location>
        <position position="337"/>
    </location>
    <ligand>
        <name>K(+)</name>
        <dbReference type="ChEBI" id="CHEBI:29103"/>
        <note>ligand shared between two tetrameric partners</note>
    </ligand>
</feature>
<dbReference type="FunFam" id="3.20.20.70:FF:000003">
    <property type="entry name" value="GMP reductase"/>
    <property type="match status" value="1"/>
</dbReference>
<dbReference type="PANTHER" id="PTHR11911:SF111">
    <property type="entry name" value="INOSINE-5'-MONOPHOSPHATE DEHYDROGENASE"/>
    <property type="match status" value="1"/>
</dbReference>
<keyword evidence="10 13" id="KW-0520">NAD</keyword>
<evidence type="ECO:0000256" key="3">
    <source>
        <dbReference type="ARBA" id="ARBA00011881"/>
    </source>
</evidence>
<evidence type="ECO:0000256" key="16">
    <source>
        <dbReference type="PIRSR" id="PIRSR000130-3"/>
    </source>
</evidence>
<dbReference type="CDD" id="cd04601">
    <property type="entry name" value="CBS_pair_IMPDH"/>
    <property type="match status" value="1"/>
</dbReference>
<dbReference type="PROSITE" id="PS00487">
    <property type="entry name" value="IMP_DH_GMP_RED"/>
    <property type="match status" value="1"/>
</dbReference>
<comment type="catalytic activity">
    <reaction evidence="12 13 20">
        <text>IMP + NAD(+) + H2O = XMP + NADH + H(+)</text>
        <dbReference type="Rhea" id="RHEA:11708"/>
        <dbReference type="ChEBI" id="CHEBI:15377"/>
        <dbReference type="ChEBI" id="CHEBI:15378"/>
        <dbReference type="ChEBI" id="CHEBI:57464"/>
        <dbReference type="ChEBI" id="CHEBI:57540"/>
        <dbReference type="ChEBI" id="CHEBI:57945"/>
        <dbReference type="ChEBI" id="CHEBI:58053"/>
        <dbReference type="EC" id="1.1.1.205"/>
    </reaction>
</comment>
<feature type="binding site" evidence="13">
    <location>
        <position position="502"/>
    </location>
    <ligand>
        <name>K(+)</name>
        <dbReference type="ChEBI" id="CHEBI:29103"/>
        <note>ligand shared between two tetrameric partners</note>
    </ligand>
</feature>
<dbReference type="InterPro" id="IPR001093">
    <property type="entry name" value="IMP_DH_GMPRt"/>
</dbReference>
<feature type="domain" description="CBS" evidence="22">
    <location>
        <begin position="186"/>
        <end position="243"/>
    </location>
</feature>
<dbReference type="EC" id="1.1.1.205" evidence="13 20"/>
<dbReference type="GO" id="GO:0006183">
    <property type="term" value="P:GTP biosynthetic process"/>
    <property type="evidence" value="ECO:0007669"/>
    <property type="project" value="TreeGrafter"/>
</dbReference>
<dbReference type="InterPro" id="IPR005990">
    <property type="entry name" value="IMP_DH"/>
</dbReference>
<dbReference type="GO" id="GO:0003938">
    <property type="term" value="F:IMP dehydrogenase activity"/>
    <property type="evidence" value="ECO:0007669"/>
    <property type="project" value="UniProtKB-UniRule"/>
</dbReference>
<keyword evidence="5" id="KW-0677">Repeat</keyword>
<dbReference type="SMART" id="SM01240">
    <property type="entry name" value="IMPDH"/>
    <property type="match status" value="1"/>
</dbReference>
<evidence type="ECO:0000259" key="22">
    <source>
        <dbReference type="PROSITE" id="PS51371"/>
    </source>
</evidence>
<dbReference type="GO" id="GO:0046872">
    <property type="term" value="F:metal ion binding"/>
    <property type="evidence" value="ECO:0007669"/>
    <property type="project" value="UniProtKB-UniRule"/>
</dbReference>
<sequence>MAPESFPDSSPSDASLPGGGPARSQLRSPITIAEAYAFDDVLLVPAYSAVLPHQTDTRTRLTREIALNIPLVAAAMDTVTEAPMAIAMAQAGGIGVIHKNMTAEEQAAQVRRVKKFESGMVVNPVTIHPDQTLADVRALQEQYRISGIPVVERGKGGEGSGRLVGIITNRDVRFATDPNTRVYELMTRDNLVIANGDISPEQARALLHRHRIEKLLVVDEAGRCVGLITVKDMDKAQANPNAVKDALGRLRTAAATGVGEDGFRRVEALIAAEVDVIVVDTAHGHSGGVLAAIERIKRMSNTVQVVAGNVATPEGVEALIRAGADAVKIGIGPGSICTTRVVAGVGVPQLTAVMECAAAAKEHGVPTIADGGIRTSGDIAKAVAAGADCVMMGSLFAGTDEAPGEVFLYQGRSYKSYRGMGSLGAMARGSADRYFQQDVQDSLKLVPEGVEGRVGYKGPVGTVIHQLVGGLRAAMGYTGNATVGEMQTNARFRRITGAGLRESHVHDVAITREAPNYRQEG</sequence>
<dbReference type="CDD" id="cd00381">
    <property type="entry name" value="IMPDH"/>
    <property type="match status" value="1"/>
</dbReference>
<reference evidence="23 24" key="1">
    <citation type="submission" date="2016-10" db="EMBL/GenBank/DDBJ databases">
        <authorList>
            <person name="de Groot N.N."/>
        </authorList>
    </citation>
    <scope>NUCLEOTIDE SEQUENCE [LARGE SCALE GENOMIC DNA]</scope>
    <source>
        <strain evidence="23 24">CPCC 100156</strain>
    </source>
</reference>
<evidence type="ECO:0000256" key="11">
    <source>
        <dbReference type="ARBA" id="ARBA00023122"/>
    </source>
</evidence>
<feature type="region of interest" description="Disordered" evidence="21">
    <location>
        <begin position="1"/>
        <end position="25"/>
    </location>
</feature>
<dbReference type="EMBL" id="FMZX01000002">
    <property type="protein sequence ID" value="SDC79446.1"/>
    <property type="molecule type" value="Genomic_DNA"/>
</dbReference>
<feature type="binding site" evidence="13 15">
    <location>
        <position position="335"/>
    </location>
    <ligand>
        <name>IMP</name>
        <dbReference type="ChEBI" id="CHEBI:58053"/>
    </ligand>
</feature>
<protein>
    <recommendedName>
        <fullName evidence="13 20">Inosine-5'-monophosphate dehydrogenase</fullName>
        <shortName evidence="13">IMP dehydrogenase</shortName>
        <shortName evidence="13">IMPD</shortName>
        <shortName evidence="13">IMPDH</shortName>
        <ecNumber evidence="13 20">1.1.1.205</ecNumber>
    </recommendedName>
</protein>
<dbReference type="PANTHER" id="PTHR11911">
    <property type="entry name" value="INOSINE-5-MONOPHOSPHATE DEHYDROGENASE RELATED"/>
    <property type="match status" value="1"/>
</dbReference>
<feature type="binding site" evidence="13 15">
    <location>
        <begin position="370"/>
        <end position="372"/>
    </location>
    <ligand>
        <name>IMP</name>
        <dbReference type="ChEBI" id="CHEBI:58053"/>
    </ligand>
</feature>
<keyword evidence="7 13" id="KW-0658">Purine biosynthesis</keyword>
<feature type="binding site" evidence="13 15">
    <location>
        <position position="448"/>
    </location>
    <ligand>
        <name>IMP</name>
        <dbReference type="ChEBI" id="CHEBI:58053"/>
    </ligand>
</feature>
<dbReference type="Pfam" id="PF00478">
    <property type="entry name" value="IMPDH"/>
    <property type="match status" value="1"/>
</dbReference>
<feature type="binding site" description="in other chain" evidence="13 17">
    <location>
        <position position="332"/>
    </location>
    <ligand>
        <name>K(+)</name>
        <dbReference type="ChEBI" id="CHEBI:29103"/>
        <note>ligand shared between two tetrameric partners</note>
    </ligand>
</feature>
<dbReference type="SUPFAM" id="SSF54631">
    <property type="entry name" value="CBS-domain pair"/>
    <property type="match status" value="1"/>
</dbReference>
<keyword evidence="11 18" id="KW-0129">CBS domain</keyword>
<dbReference type="Proteomes" id="UP000198925">
    <property type="component" value="Unassembled WGS sequence"/>
</dbReference>
<evidence type="ECO:0000256" key="1">
    <source>
        <dbReference type="ARBA" id="ARBA00001958"/>
    </source>
</evidence>
<dbReference type="Gene3D" id="3.20.20.70">
    <property type="entry name" value="Aldolase class I"/>
    <property type="match status" value="1"/>
</dbReference>
<comment type="cofactor">
    <cofactor evidence="1 13">
        <name>K(+)</name>
        <dbReference type="ChEBI" id="CHEBI:29103"/>
    </cofactor>
</comment>
<organism evidence="23 24">
    <name type="scientific">Belnapia rosea</name>
    <dbReference type="NCBI Taxonomy" id="938405"/>
    <lineage>
        <taxon>Bacteria</taxon>
        <taxon>Pseudomonadati</taxon>
        <taxon>Pseudomonadota</taxon>
        <taxon>Alphaproteobacteria</taxon>
        <taxon>Acetobacterales</taxon>
        <taxon>Roseomonadaceae</taxon>
        <taxon>Belnapia</taxon>
    </lineage>
</organism>
<evidence type="ECO:0000256" key="5">
    <source>
        <dbReference type="ARBA" id="ARBA00022737"/>
    </source>
</evidence>
<dbReference type="PIRSF" id="PIRSF000130">
    <property type="entry name" value="IMPDH"/>
    <property type="match status" value="1"/>
</dbReference>
<dbReference type="HAMAP" id="MF_01964">
    <property type="entry name" value="IMPDH"/>
    <property type="match status" value="1"/>
</dbReference>
<feature type="binding site" evidence="16">
    <location>
        <begin position="280"/>
        <end position="282"/>
    </location>
    <ligand>
        <name>NAD(+)</name>
        <dbReference type="ChEBI" id="CHEBI:57540"/>
    </ligand>
</feature>
<dbReference type="InterPro" id="IPR013785">
    <property type="entry name" value="Aldolase_TIM"/>
</dbReference>
<feature type="active site" description="Proton acceptor" evidence="13 14">
    <location>
        <position position="433"/>
    </location>
</feature>
<dbReference type="SMART" id="SM00116">
    <property type="entry name" value="CBS"/>
    <property type="match status" value="2"/>
</dbReference>
<evidence type="ECO:0000256" key="4">
    <source>
        <dbReference type="ARBA" id="ARBA00022723"/>
    </source>
</evidence>
<evidence type="ECO:0000256" key="9">
    <source>
        <dbReference type="ARBA" id="ARBA00023002"/>
    </source>
</evidence>
<dbReference type="UniPathway" id="UPA00601">
    <property type="reaction ID" value="UER00295"/>
</dbReference>
<feature type="binding site" evidence="13 15">
    <location>
        <begin position="393"/>
        <end position="394"/>
    </location>
    <ligand>
        <name>IMP</name>
        <dbReference type="ChEBI" id="CHEBI:58053"/>
    </ligand>
</feature>
<evidence type="ECO:0000256" key="17">
    <source>
        <dbReference type="PIRSR" id="PIRSR000130-4"/>
    </source>
</evidence>
<evidence type="ECO:0000256" key="15">
    <source>
        <dbReference type="PIRSR" id="PIRSR000130-2"/>
    </source>
</evidence>
<feature type="domain" description="CBS" evidence="22">
    <location>
        <begin position="120"/>
        <end position="182"/>
    </location>
</feature>
<evidence type="ECO:0000256" key="12">
    <source>
        <dbReference type="ARBA" id="ARBA00048028"/>
    </source>
</evidence>
<dbReference type="Pfam" id="PF00571">
    <property type="entry name" value="CBS"/>
    <property type="match status" value="2"/>
</dbReference>
<dbReference type="RefSeq" id="WP_090662222.1">
    <property type="nucleotide sequence ID" value="NZ_FMZX01000002.1"/>
</dbReference>
<comment type="pathway">
    <text evidence="13 20">Purine metabolism; XMP biosynthesis via de novo pathway; XMP from IMP: step 1/1.</text>
</comment>
<name>A0A1G6PIU6_9PROT</name>
<feature type="binding site" evidence="13 15">
    <location>
        <begin position="417"/>
        <end position="421"/>
    </location>
    <ligand>
        <name>IMP</name>
        <dbReference type="ChEBI" id="CHEBI:58053"/>
    </ligand>
</feature>
<dbReference type="InterPro" id="IPR015875">
    <property type="entry name" value="IMP_DH/GMP_Rdtase_CS"/>
</dbReference>
<dbReference type="InterPro" id="IPR046342">
    <property type="entry name" value="CBS_dom_sf"/>
</dbReference>
<comment type="activity regulation">
    <text evidence="13">Mycophenolic acid (MPA) is a non-competitive inhibitor that prevents formation of the closed enzyme conformation by binding to the same site as the amobile flap. In contrast, mizoribine monophosphate (MZP) is a competitive inhibitor that induces the closed conformation. MPA is a potent inhibitor of mammalian IMPDHs but a poor inhibitor of the bacterial enzymes. MZP is a more potent inhibitor of bacterial IMPDH.</text>
</comment>
<evidence type="ECO:0000256" key="19">
    <source>
        <dbReference type="RuleBase" id="RU003927"/>
    </source>
</evidence>
<keyword evidence="8 13" id="KW-0630">Potassium</keyword>
<feature type="active site" description="Thioimidate intermediate" evidence="13 14">
    <location>
        <position position="337"/>
    </location>
</feature>
<evidence type="ECO:0000256" key="13">
    <source>
        <dbReference type="HAMAP-Rule" id="MF_01964"/>
    </source>
</evidence>
<dbReference type="GO" id="GO:0000166">
    <property type="term" value="F:nucleotide binding"/>
    <property type="evidence" value="ECO:0007669"/>
    <property type="project" value="UniProtKB-UniRule"/>
</dbReference>
<accession>A0A1G6PIU6</accession>
<dbReference type="AlphaFoldDB" id="A0A1G6PIU6"/>
<evidence type="ECO:0000256" key="10">
    <source>
        <dbReference type="ARBA" id="ARBA00023027"/>
    </source>
</evidence>
<feature type="binding site" evidence="13">
    <location>
        <position position="504"/>
    </location>
    <ligand>
        <name>K(+)</name>
        <dbReference type="ChEBI" id="CHEBI:29103"/>
        <note>ligand shared between two tetrameric partners</note>
    </ligand>
</feature>
<dbReference type="PROSITE" id="PS51371">
    <property type="entry name" value="CBS"/>
    <property type="match status" value="2"/>
</dbReference>
<feature type="binding site" evidence="13">
    <location>
        <position position="280"/>
    </location>
    <ligand>
        <name>NAD(+)</name>
        <dbReference type="ChEBI" id="CHEBI:57540"/>
    </ligand>
</feature>
<dbReference type="InterPro" id="IPR000644">
    <property type="entry name" value="CBS_dom"/>
</dbReference>
<evidence type="ECO:0000256" key="21">
    <source>
        <dbReference type="SAM" id="MobiDB-lite"/>
    </source>
</evidence>
<keyword evidence="24" id="KW-1185">Reference proteome</keyword>
<evidence type="ECO:0000256" key="7">
    <source>
        <dbReference type="ARBA" id="ARBA00022755"/>
    </source>
</evidence>
<comment type="function">
    <text evidence="13">Catalyzes the conversion of inosine 5'-phosphate (IMP) to xanthosine 5'-phosphate (XMP), the first committed and rate-limiting step in the de novo synthesis of guanine nucleotides, and therefore plays an important role in the regulation of cell growth.</text>
</comment>
<comment type="subunit">
    <text evidence="3 13">Homotetramer.</text>
</comment>
<feature type="binding site" description="in other chain" evidence="13 17">
    <location>
        <position position="334"/>
    </location>
    <ligand>
        <name>K(+)</name>
        <dbReference type="ChEBI" id="CHEBI:29103"/>
        <note>ligand shared between two tetrameric partners</note>
    </ligand>
</feature>
<dbReference type="NCBIfam" id="TIGR01302">
    <property type="entry name" value="IMP_dehydrog"/>
    <property type="match status" value="1"/>
</dbReference>
<gene>
    <name evidence="13" type="primary">guaB</name>
    <name evidence="23" type="ORF">SAMN04487779_1002387</name>
</gene>
<evidence type="ECO:0000256" key="20">
    <source>
        <dbReference type="RuleBase" id="RU003928"/>
    </source>
</evidence>
<evidence type="ECO:0000256" key="8">
    <source>
        <dbReference type="ARBA" id="ARBA00022958"/>
    </source>
</evidence>
<keyword evidence="9 13" id="KW-0560">Oxidoreductase</keyword>
<dbReference type="STRING" id="938405.SAMN02927895_02106"/>
<keyword evidence="6 13" id="KW-0332">GMP biosynthesis</keyword>
<dbReference type="GO" id="GO:0006177">
    <property type="term" value="P:GMP biosynthetic process"/>
    <property type="evidence" value="ECO:0007669"/>
    <property type="project" value="UniProtKB-UniRule"/>
</dbReference>
<feature type="binding site" evidence="13 16">
    <location>
        <begin position="330"/>
        <end position="332"/>
    </location>
    <ligand>
        <name>NAD(+)</name>
        <dbReference type="ChEBI" id="CHEBI:57540"/>
    </ligand>
</feature>
<comment type="similarity">
    <text evidence="2 13 19">Belongs to the IMPDH/GMPR family.</text>
</comment>
<evidence type="ECO:0000256" key="18">
    <source>
        <dbReference type="PROSITE-ProRule" id="PRU00703"/>
    </source>
</evidence>
<evidence type="ECO:0000313" key="24">
    <source>
        <dbReference type="Proteomes" id="UP000198925"/>
    </source>
</evidence>
<dbReference type="SUPFAM" id="SSF51412">
    <property type="entry name" value="Inosine monophosphate dehydrogenase (IMPDH)"/>
    <property type="match status" value="1"/>
</dbReference>
<evidence type="ECO:0000256" key="6">
    <source>
        <dbReference type="ARBA" id="ARBA00022749"/>
    </source>
</evidence>
<comment type="caution">
    <text evidence="13">Lacks conserved residue(s) required for the propagation of feature annotation.</text>
</comment>
<feature type="binding site" evidence="13">
    <location>
        <position position="503"/>
    </location>
    <ligand>
        <name>K(+)</name>
        <dbReference type="ChEBI" id="CHEBI:29103"/>
        <note>ligand shared between two tetrameric partners</note>
    </ligand>
</feature>
<evidence type="ECO:0000256" key="2">
    <source>
        <dbReference type="ARBA" id="ARBA00005502"/>
    </source>
</evidence>
<evidence type="ECO:0000256" key="14">
    <source>
        <dbReference type="PIRSR" id="PIRSR000130-1"/>
    </source>
</evidence>
<keyword evidence="4 13" id="KW-0479">Metal-binding</keyword>
<evidence type="ECO:0000313" key="23">
    <source>
        <dbReference type="EMBL" id="SDC79446.1"/>
    </source>
</evidence>
<proteinExistence type="inferred from homology"/>